<keyword evidence="2" id="KW-1185">Reference proteome</keyword>
<dbReference type="Proteomes" id="UP000199031">
    <property type="component" value="Unassembled WGS sequence"/>
</dbReference>
<dbReference type="InterPro" id="IPR023842">
    <property type="entry name" value="Bacillithiol_biosynth_BshB1"/>
</dbReference>
<dbReference type="Pfam" id="PF02585">
    <property type="entry name" value="PIG-L"/>
    <property type="match status" value="1"/>
</dbReference>
<accession>A0A1I5Z787</accession>
<gene>
    <name evidence="1" type="ORF">SAMN05444277_11739</name>
</gene>
<protein>
    <submittedName>
        <fullName evidence="1">Bacillithiol biosynthesis deacetylase BshB1</fullName>
    </submittedName>
</protein>
<proteinExistence type="predicted"/>
<organism evidence="1 2">
    <name type="scientific">Parafilimonas terrae</name>
    <dbReference type="NCBI Taxonomy" id="1465490"/>
    <lineage>
        <taxon>Bacteria</taxon>
        <taxon>Pseudomonadati</taxon>
        <taxon>Bacteroidota</taxon>
        <taxon>Chitinophagia</taxon>
        <taxon>Chitinophagales</taxon>
        <taxon>Chitinophagaceae</taxon>
        <taxon>Parafilimonas</taxon>
    </lineage>
</organism>
<dbReference type="PANTHER" id="PTHR12993:SF30">
    <property type="entry name" value="N-ACETYL-ALPHA-D-GLUCOSAMINYL L-MALATE DEACETYLASE 1"/>
    <property type="match status" value="1"/>
</dbReference>
<dbReference type="GO" id="GO:0071793">
    <property type="term" value="P:bacillithiol biosynthetic process"/>
    <property type="evidence" value="ECO:0007669"/>
    <property type="project" value="InterPro"/>
</dbReference>
<dbReference type="SUPFAM" id="SSF102588">
    <property type="entry name" value="LmbE-like"/>
    <property type="match status" value="1"/>
</dbReference>
<dbReference type="PANTHER" id="PTHR12993">
    <property type="entry name" value="N-ACETYLGLUCOSAMINYL-PHOSPHATIDYLINOSITOL DE-N-ACETYLASE-RELATED"/>
    <property type="match status" value="1"/>
</dbReference>
<dbReference type="OrthoDB" id="9778719at2"/>
<dbReference type="GO" id="GO:0019213">
    <property type="term" value="F:deacetylase activity"/>
    <property type="evidence" value="ECO:0007669"/>
    <property type="project" value="InterPro"/>
</dbReference>
<name>A0A1I5Z787_9BACT</name>
<dbReference type="EMBL" id="FOXQ01000017">
    <property type="protein sequence ID" value="SFQ52311.1"/>
    <property type="molecule type" value="Genomic_DNA"/>
</dbReference>
<sequence length="242" mass="27020">MKTDILAFGVHPDDVELGCSGTLIAAVAQGKKVAVVDLTRGELGTRGTAETRDIEAANAAKAMGIHARENLAMPDGFFQKDEANTRKVIAAIRKYKPEIVLCNAPEDRHPDHGRSSELVADAAFLSGLRKIKTEYEGKEQEHWRPSYVFHYIQDRYLKPDFLFDISDTYEQKIKAVLCYTTQFNTTDASEPATYISNPDFLDVIKARALMFGKRIGVKYAEGYLTTKMIGVKSFDAFIQQVT</sequence>
<reference evidence="1 2" key="1">
    <citation type="submission" date="2016-10" db="EMBL/GenBank/DDBJ databases">
        <authorList>
            <person name="de Groot N.N."/>
        </authorList>
    </citation>
    <scope>NUCLEOTIDE SEQUENCE [LARGE SCALE GENOMIC DNA]</scope>
    <source>
        <strain evidence="1 2">DSM 28286</strain>
    </source>
</reference>
<dbReference type="STRING" id="1465490.SAMN05444277_11739"/>
<dbReference type="NCBIfam" id="TIGR04001">
    <property type="entry name" value="thiol_BshB1"/>
    <property type="match status" value="1"/>
</dbReference>
<evidence type="ECO:0000313" key="1">
    <source>
        <dbReference type="EMBL" id="SFQ52311.1"/>
    </source>
</evidence>
<dbReference type="AlphaFoldDB" id="A0A1I5Z787"/>
<evidence type="ECO:0000313" key="2">
    <source>
        <dbReference type="Proteomes" id="UP000199031"/>
    </source>
</evidence>
<dbReference type="InterPro" id="IPR003737">
    <property type="entry name" value="GlcNAc_PI_deacetylase-related"/>
</dbReference>
<dbReference type="InterPro" id="IPR024078">
    <property type="entry name" value="LmbE-like_dom_sf"/>
</dbReference>
<dbReference type="Gene3D" id="3.40.50.10320">
    <property type="entry name" value="LmbE-like"/>
    <property type="match status" value="1"/>
</dbReference>
<dbReference type="GO" id="GO:0016811">
    <property type="term" value="F:hydrolase activity, acting on carbon-nitrogen (but not peptide) bonds, in linear amides"/>
    <property type="evidence" value="ECO:0007669"/>
    <property type="project" value="TreeGrafter"/>
</dbReference>